<comment type="similarity">
    <text evidence="2">Belongs to the GLI C2H2-type zinc-finger protein family.</text>
</comment>
<evidence type="ECO:0000256" key="8">
    <source>
        <dbReference type="ARBA" id="ARBA00023242"/>
    </source>
</evidence>
<keyword evidence="8" id="KW-0539">Nucleus</keyword>
<dbReference type="Pfam" id="PF00096">
    <property type="entry name" value="zf-C2H2"/>
    <property type="match status" value="3"/>
</dbReference>
<evidence type="ECO:0000313" key="11">
    <source>
        <dbReference type="EMBL" id="CAH2989915.1"/>
    </source>
</evidence>
<feature type="region of interest" description="Disordered" evidence="9">
    <location>
        <begin position="260"/>
        <end position="289"/>
    </location>
</feature>
<evidence type="ECO:0000256" key="2">
    <source>
        <dbReference type="ARBA" id="ARBA00010831"/>
    </source>
</evidence>
<evidence type="ECO:0000256" key="1">
    <source>
        <dbReference type="ARBA" id="ARBA00004123"/>
    </source>
</evidence>
<dbReference type="InterPro" id="IPR056436">
    <property type="entry name" value="Znf-C2H2_ZIC1-5/GLI1-3-like"/>
</dbReference>
<dbReference type="Pfam" id="PF23561">
    <property type="entry name" value="zf-C2H2_15"/>
    <property type="match status" value="1"/>
</dbReference>
<dbReference type="InterPro" id="IPR013087">
    <property type="entry name" value="Znf_C2H2_type"/>
</dbReference>
<feature type="domain" description="C2H2-type" evidence="10">
    <location>
        <begin position="234"/>
        <end position="258"/>
    </location>
</feature>
<gene>
    <name evidence="11" type="ORF">CHILSU_LOCUS9209</name>
</gene>
<keyword evidence="12" id="KW-1185">Reference proteome</keyword>
<dbReference type="EMBL" id="OU963898">
    <property type="protein sequence ID" value="CAH2989915.1"/>
    <property type="molecule type" value="Genomic_DNA"/>
</dbReference>
<comment type="subcellular location">
    <subcellularLocation>
        <location evidence="1">Nucleus</location>
    </subcellularLocation>
</comment>
<dbReference type="InterPro" id="IPR036236">
    <property type="entry name" value="Znf_C2H2_sf"/>
</dbReference>
<keyword evidence="7" id="KW-0238">DNA-binding</keyword>
<dbReference type="Proteomes" id="UP001153292">
    <property type="component" value="Chromosome 5"/>
</dbReference>
<evidence type="ECO:0000256" key="7">
    <source>
        <dbReference type="ARBA" id="ARBA00023125"/>
    </source>
</evidence>
<feature type="region of interest" description="Disordered" evidence="9">
    <location>
        <begin position="75"/>
        <end position="102"/>
    </location>
</feature>
<dbReference type="SMART" id="SM00355">
    <property type="entry name" value="ZnF_C2H2"/>
    <property type="match status" value="5"/>
</dbReference>
<evidence type="ECO:0000256" key="5">
    <source>
        <dbReference type="ARBA" id="ARBA00022771"/>
    </source>
</evidence>
<organism evidence="11 12">
    <name type="scientific">Chilo suppressalis</name>
    <name type="common">Asiatic rice borer moth</name>
    <dbReference type="NCBI Taxonomy" id="168631"/>
    <lineage>
        <taxon>Eukaryota</taxon>
        <taxon>Metazoa</taxon>
        <taxon>Ecdysozoa</taxon>
        <taxon>Arthropoda</taxon>
        <taxon>Hexapoda</taxon>
        <taxon>Insecta</taxon>
        <taxon>Pterygota</taxon>
        <taxon>Neoptera</taxon>
        <taxon>Endopterygota</taxon>
        <taxon>Lepidoptera</taxon>
        <taxon>Glossata</taxon>
        <taxon>Ditrysia</taxon>
        <taxon>Pyraloidea</taxon>
        <taxon>Crambidae</taxon>
        <taxon>Crambinae</taxon>
        <taxon>Chilo</taxon>
    </lineage>
</organism>
<evidence type="ECO:0000256" key="4">
    <source>
        <dbReference type="ARBA" id="ARBA00022737"/>
    </source>
</evidence>
<evidence type="ECO:0000256" key="9">
    <source>
        <dbReference type="SAM" id="MobiDB-lite"/>
    </source>
</evidence>
<dbReference type="InterPro" id="IPR043359">
    <property type="entry name" value="GLI-like"/>
</dbReference>
<evidence type="ECO:0000256" key="6">
    <source>
        <dbReference type="ARBA" id="ARBA00022833"/>
    </source>
</evidence>
<dbReference type="PROSITE" id="PS00028">
    <property type="entry name" value="ZINC_FINGER_C2H2_1"/>
    <property type="match status" value="4"/>
</dbReference>
<keyword evidence="3" id="KW-0479">Metal-binding</keyword>
<reference evidence="11" key="1">
    <citation type="submission" date="2021-12" db="EMBL/GenBank/DDBJ databases">
        <authorList>
            <person name="King R."/>
        </authorList>
    </citation>
    <scope>NUCLEOTIDE SEQUENCE</scope>
</reference>
<sequence>MDGIERLGHDPPRGPSADWWVLTTANATGTNGLTYLPKHGGARDSKFLVTHPMTDHCESCLTSTIAAERASHLRHRAPRINYKPEDEDSSGGSSPERNSECLDGGTNVCEWRGCGSRYPSIARLSAHVARAHAHAHTDGHFYCGWKNCRRPQRGFNARYKMLVHVRTHTNERPHTCNQCSKSFSRAENLKIHLRSHSGEKPYVCPYEGCGKAYSNSSDRFKHTRTHTVDKPYFCKVPGCNKRYTDPSSLRKHVKTNKHFTKEEDVRRESSDEIQSPEVAISSPTNDTNPCHTVIKPSSPYHMHSPIQMHYSPVRTSSPTMAYSPALPLREPSMSYPLVNPVTYIEPMYPVRVPSHEMSYIEYTHMYEHAYRSYYSNSIGYPVLPQRINEKVYKYDITTQYDEVEMEEHRENDRYDIVPEEEMPLNLICTKQRIECKPIEQLVKRTDLPLDLSTKS</sequence>
<keyword evidence="4" id="KW-0677">Repeat</keyword>
<dbReference type="PANTHER" id="PTHR45718">
    <property type="entry name" value="TRANSCRIPTIONAL ACTIVATOR CUBITUS INTERRUPTUS"/>
    <property type="match status" value="1"/>
</dbReference>
<feature type="compositionally biased region" description="Basic and acidic residues" evidence="9">
    <location>
        <begin position="260"/>
        <end position="270"/>
    </location>
</feature>
<feature type="domain" description="C2H2-type" evidence="10">
    <location>
        <begin position="204"/>
        <end position="226"/>
    </location>
</feature>
<evidence type="ECO:0000313" key="12">
    <source>
        <dbReference type="Proteomes" id="UP001153292"/>
    </source>
</evidence>
<dbReference type="PANTHER" id="PTHR45718:SF8">
    <property type="entry name" value="GLIS FAMILY ZINC FINGER 2"/>
    <property type="match status" value="1"/>
</dbReference>
<accession>A0ABN8LBP4</accession>
<keyword evidence="5" id="KW-0863">Zinc-finger</keyword>
<feature type="domain" description="C2H2-type" evidence="10">
    <location>
        <begin position="176"/>
        <end position="196"/>
    </location>
</feature>
<protein>
    <recommendedName>
        <fullName evidence="10">C2H2-type domain-containing protein</fullName>
    </recommendedName>
</protein>
<keyword evidence="6" id="KW-0862">Zinc</keyword>
<evidence type="ECO:0000259" key="10">
    <source>
        <dbReference type="PROSITE" id="PS00028"/>
    </source>
</evidence>
<dbReference type="Gene3D" id="3.30.160.60">
    <property type="entry name" value="Classic Zinc Finger"/>
    <property type="match status" value="4"/>
</dbReference>
<proteinExistence type="inferred from homology"/>
<dbReference type="SUPFAM" id="SSF57667">
    <property type="entry name" value="beta-beta-alpha zinc fingers"/>
    <property type="match status" value="2"/>
</dbReference>
<feature type="domain" description="C2H2-type" evidence="10">
    <location>
        <begin position="109"/>
        <end position="132"/>
    </location>
</feature>
<name>A0ABN8LBP4_CHISP</name>
<evidence type="ECO:0000256" key="3">
    <source>
        <dbReference type="ARBA" id="ARBA00022723"/>
    </source>
</evidence>